<evidence type="ECO:0000313" key="4">
    <source>
        <dbReference type="EMBL" id="ACL07355.1"/>
    </source>
</evidence>
<dbReference type="FunFam" id="3.40.50.720:FF:000047">
    <property type="entry name" value="NADP-dependent L-serine/L-allo-threonine dehydrogenase"/>
    <property type="match status" value="1"/>
</dbReference>
<dbReference type="PRINTS" id="PR00080">
    <property type="entry name" value="SDRFAMILY"/>
</dbReference>
<dbReference type="PANTHER" id="PTHR42901">
    <property type="entry name" value="ALCOHOL DEHYDROGENASE"/>
    <property type="match status" value="1"/>
</dbReference>
<dbReference type="InterPro" id="IPR036291">
    <property type="entry name" value="NAD(P)-bd_dom_sf"/>
</dbReference>
<dbReference type="STRING" id="883.DvMF_0398"/>
<dbReference type="eggNOG" id="COG4221">
    <property type="taxonomic scope" value="Bacteria"/>
</dbReference>
<sequence>MTATAATTRATSAPSTSRGGIVCITGATAGFGAATARRFAAEGWRIIATGRRQDRLDALVTELGDGNCLPLCFDVRDGDAVQAALGNLPEAWRAVDVLVNNAGLALGLEPAHRCSMDDWMTMVDTNIKGLLHVTRALLPGMVERGRGHVVNLGSITGTYAYPGANVYGGTKAFVMQFSRGLRADLHGTGVRVTNIEPGLAESEFSVVRFGGDADRVAKLYEGASALRPEDIADTIAWAVSCPAHVNVNRIEVMPTSQSFGALPVHRA</sequence>
<protein>
    <submittedName>
        <fullName evidence="4">Short-chain dehydrogenase/reductase SDR</fullName>
    </submittedName>
</protein>
<dbReference type="Pfam" id="PF00106">
    <property type="entry name" value="adh_short"/>
    <property type="match status" value="1"/>
</dbReference>
<dbReference type="AlphaFoldDB" id="B8DJN3"/>
<reference evidence="4" key="1">
    <citation type="submission" date="2008-10" db="EMBL/GenBank/DDBJ databases">
        <title>Complete sequence of Desulfovibrio vulgaris str. 'Miyazaki F'.</title>
        <authorList>
            <person name="Lucas S."/>
            <person name="Copeland A."/>
            <person name="Lapidus A."/>
            <person name="Glavina del Rio T."/>
            <person name="Dalin E."/>
            <person name="Tice H."/>
            <person name="Bruce D."/>
            <person name="Goodwin L."/>
            <person name="Pitluck S."/>
            <person name="Sims D."/>
            <person name="Brettin T."/>
            <person name="Detter J.C."/>
            <person name="Han C."/>
            <person name="Larimer F."/>
            <person name="Land M."/>
            <person name="Hauser L."/>
            <person name="Kyrpides N."/>
            <person name="Mikhailova N."/>
            <person name="Hazen T.C."/>
            <person name="Richardson P."/>
        </authorList>
    </citation>
    <scope>NUCLEOTIDE SEQUENCE</scope>
    <source>
        <strain evidence="4">Miyazaki F</strain>
    </source>
</reference>
<evidence type="ECO:0000256" key="2">
    <source>
        <dbReference type="ARBA" id="ARBA00023002"/>
    </source>
</evidence>
<dbReference type="EMBL" id="CP001197">
    <property type="protein sequence ID" value="ACL07355.1"/>
    <property type="molecule type" value="Genomic_DNA"/>
</dbReference>
<dbReference type="InterPro" id="IPR020904">
    <property type="entry name" value="Sc_DH/Rdtase_CS"/>
</dbReference>
<proteinExistence type="inferred from homology"/>
<dbReference type="GO" id="GO:0016616">
    <property type="term" value="F:oxidoreductase activity, acting on the CH-OH group of donors, NAD or NADP as acceptor"/>
    <property type="evidence" value="ECO:0007669"/>
    <property type="project" value="UniProtKB-ARBA"/>
</dbReference>
<evidence type="ECO:0000256" key="3">
    <source>
        <dbReference type="RuleBase" id="RU000363"/>
    </source>
</evidence>
<dbReference type="HOGENOM" id="CLU_010194_2_10_7"/>
<dbReference type="PRINTS" id="PR00081">
    <property type="entry name" value="GDHRDH"/>
</dbReference>
<accession>B8DJN3</accession>
<dbReference type="SUPFAM" id="SSF51735">
    <property type="entry name" value="NAD(P)-binding Rossmann-fold domains"/>
    <property type="match status" value="1"/>
</dbReference>
<dbReference type="KEGG" id="dvm:DvMF_0398"/>
<gene>
    <name evidence="4" type="ordered locus">DvMF_0398</name>
</gene>
<organism evidence="4">
    <name type="scientific">Nitratidesulfovibrio vulgaris (strain DSM 19637 / Miyazaki F)</name>
    <name type="common">Desulfovibrio vulgaris</name>
    <dbReference type="NCBI Taxonomy" id="883"/>
    <lineage>
        <taxon>Bacteria</taxon>
        <taxon>Pseudomonadati</taxon>
        <taxon>Thermodesulfobacteriota</taxon>
        <taxon>Desulfovibrionia</taxon>
        <taxon>Desulfovibrionales</taxon>
        <taxon>Desulfovibrionaceae</taxon>
        <taxon>Nitratidesulfovibrio</taxon>
    </lineage>
</organism>
<dbReference type="Gene3D" id="3.40.50.720">
    <property type="entry name" value="NAD(P)-binding Rossmann-like Domain"/>
    <property type="match status" value="1"/>
</dbReference>
<dbReference type="InterPro" id="IPR002347">
    <property type="entry name" value="SDR_fam"/>
</dbReference>
<comment type="similarity">
    <text evidence="1 3">Belongs to the short-chain dehydrogenases/reductases (SDR) family.</text>
</comment>
<dbReference type="PROSITE" id="PS00061">
    <property type="entry name" value="ADH_SHORT"/>
    <property type="match status" value="1"/>
</dbReference>
<keyword evidence="2" id="KW-0560">Oxidoreductase</keyword>
<name>B8DJN3_NITV9</name>
<dbReference type="PANTHER" id="PTHR42901:SF1">
    <property type="entry name" value="ALCOHOL DEHYDROGENASE"/>
    <property type="match status" value="1"/>
</dbReference>
<evidence type="ECO:0000256" key="1">
    <source>
        <dbReference type="ARBA" id="ARBA00006484"/>
    </source>
</evidence>